<proteinExistence type="predicted"/>
<dbReference type="Pfam" id="PF10374">
    <property type="entry name" value="EST1"/>
    <property type="match status" value="1"/>
</dbReference>
<feature type="region of interest" description="Disordered" evidence="1">
    <location>
        <begin position="220"/>
        <end position="255"/>
    </location>
</feature>
<feature type="region of interest" description="Disordered" evidence="1">
    <location>
        <begin position="89"/>
        <end position="108"/>
    </location>
</feature>
<evidence type="ECO:0000313" key="5">
    <source>
        <dbReference type="Proteomes" id="UP000559256"/>
    </source>
</evidence>
<feature type="compositionally biased region" description="Polar residues" evidence="1">
    <location>
        <begin position="890"/>
        <end position="900"/>
    </location>
</feature>
<dbReference type="AlphaFoldDB" id="A0A8H5FT28"/>
<dbReference type="SUPFAM" id="SSF48452">
    <property type="entry name" value="TPR-like"/>
    <property type="match status" value="1"/>
</dbReference>
<feature type="region of interest" description="Disordered" evidence="1">
    <location>
        <begin position="660"/>
        <end position="707"/>
    </location>
</feature>
<sequence length="1066" mass="118067">MSNQSASDIAREAKEKHAALKELLKTKEPFDKEIDFPRKDLRRRYLSLLFVHPYAKESKDAETHLWMQTSYAFISEYKQRITHLDRIIQRQTQQQPQQNQSRHGPHGPVEYRKLLQRFRQFLADEEKFWTQFVLRFQQAFALEEAKPVLATLGIVSDDVEFAPDAEAPRHPRNNYQFPSSDHSASLVPSTVEQRETRIAILGKALICLGDIARYRELYNESGGRPRAGHEDAPASGGRRPRNKRGGFDQPRPRNYDKARQCYEQAKYLVPHEGNPSHQLAILSNYSKDTFSAILHYYRALCLRQSYDTALENLNTTLQKFLEIQVKKNKEGVTVPPDIANVPKVRIELFKEKLMVLHALWRLGRKKNDASTLNQADKLFADFYALIAERHLTEELIVQIIVVAQGALWTHRMLRQTSGHRGKSNGEQVISSPASHTLSSKVIESRIFTHLLSLYRALLEVGIEALRDPPPIDAGNGEDSDLAQKIAVELRRILPALRIASKWLRANFLYCMSDPELAGTDSGSDGTDEKSTPPSISPASACTIEFWKQYAEFLRALSRTFPMNHLPTSVFPLKEDIEMRGFLPLKATLDERFADSGNGASETDDAPHEESEVHPNVVQLMRIKDLLSDGAAIVGLENSPLALYGNQFVLKGVEAEVHPIPMDSHTVNGSNGHTRVHSSSRSKTSKSSKKGEQRLQSPSFSRSDPVAAPTIVEDEDIIAITSKNDDDVVREAFEHLDHSDEEDEIVWNPRASPVTSPVLPSPIAPPRPSVPNVASRSPVNPAIMPINSQVAPLSVSPARAIVPSPNKSPLTVPNAAVRVAPTTAKDLLIGFMSLNTSRASGGAEFPQNLRKTSDPLPPLAVPTPANNTFLFGERPGNSIWSASQDELRFPSGTTGSVSQHSFGHHHNVSSQDLTHSPSIWGSYPTSTQLSQQHMPGSLPSTSFAAPPVAISTDAFSGSAQHHHRVPSASVAAQLFPSRNAQNAAGFPGPFGYASPVPTLEPTLPSEPQNLYHTGYTDVSMQQPVHENYYNSGIPITKSPSQGLHSPYVLPETRVNQPFMSSAWGRVG</sequence>
<feature type="domain" description="Telomerase activating protein Est1-like N-terminal" evidence="3">
    <location>
        <begin position="61"/>
        <end position="219"/>
    </location>
</feature>
<gene>
    <name evidence="4" type="ORF">D9758_010051</name>
</gene>
<dbReference type="InterPro" id="IPR011990">
    <property type="entry name" value="TPR-like_helical_dom_sf"/>
</dbReference>
<dbReference type="InterPro" id="IPR018834">
    <property type="entry name" value="DNA/RNA-bd_Est1-type"/>
</dbReference>
<organism evidence="4 5">
    <name type="scientific">Tetrapyrgos nigripes</name>
    <dbReference type="NCBI Taxonomy" id="182062"/>
    <lineage>
        <taxon>Eukaryota</taxon>
        <taxon>Fungi</taxon>
        <taxon>Dikarya</taxon>
        <taxon>Basidiomycota</taxon>
        <taxon>Agaricomycotina</taxon>
        <taxon>Agaricomycetes</taxon>
        <taxon>Agaricomycetidae</taxon>
        <taxon>Agaricales</taxon>
        <taxon>Marasmiineae</taxon>
        <taxon>Marasmiaceae</taxon>
        <taxon>Tetrapyrgos</taxon>
    </lineage>
</organism>
<dbReference type="InterPro" id="IPR045153">
    <property type="entry name" value="Est1/Ebs1-like"/>
</dbReference>
<dbReference type="PANTHER" id="PTHR15696:SF36">
    <property type="entry name" value="NONSENSE-MEDIATED MRNA DECAY FACTOR"/>
    <property type="match status" value="1"/>
</dbReference>
<accession>A0A8H5FT28</accession>
<feature type="domain" description="DNA/RNA-binding" evidence="2">
    <location>
        <begin position="258"/>
        <end position="586"/>
    </location>
</feature>
<dbReference type="Gene3D" id="1.25.40.10">
    <property type="entry name" value="Tetratricopeptide repeat domain"/>
    <property type="match status" value="1"/>
</dbReference>
<dbReference type="InterPro" id="IPR019458">
    <property type="entry name" value="Est1-like_N"/>
</dbReference>
<name>A0A8H5FT28_9AGAR</name>
<feature type="compositionally biased region" description="Polar residues" evidence="1">
    <location>
        <begin position="173"/>
        <end position="188"/>
    </location>
</feature>
<evidence type="ECO:0000259" key="3">
    <source>
        <dbReference type="Pfam" id="PF10374"/>
    </source>
</evidence>
<dbReference type="OrthoDB" id="69928at2759"/>
<feature type="compositionally biased region" description="Basic residues" evidence="1">
    <location>
        <begin position="673"/>
        <end position="687"/>
    </location>
</feature>
<evidence type="ECO:0000259" key="2">
    <source>
        <dbReference type="Pfam" id="PF10373"/>
    </source>
</evidence>
<evidence type="ECO:0000256" key="1">
    <source>
        <dbReference type="SAM" id="MobiDB-lite"/>
    </source>
</evidence>
<reference evidence="4 5" key="1">
    <citation type="journal article" date="2020" name="ISME J.">
        <title>Uncovering the hidden diversity of litter-decomposition mechanisms in mushroom-forming fungi.</title>
        <authorList>
            <person name="Floudas D."/>
            <person name="Bentzer J."/>
            <person name="Ahren D."/>
            <person name="Johansson T."/>
            <person name="Persson P."/>
            <person name="Tunlid A."/>
        </authorList>
    </citation>
    <scope>NUCLEOTIDE SEQUENCE [LARGE SCALE GENOMIC DNA]</scope>
    <source>
        <strain evidence="4 5">CBS 291.85</strain>
    </source>
</reference>
<protein>
    <recommendedName>
        <fullName evidence="6">Protein SMG7</fullName>
    </recommendedName>
</protein>
<dbReference type="PANTHER" id="PTHR15696">
    <property type="entry name" value="SMG-7 SUPPRESSOR WITH MORPHOLOGICAL EFFECT ON GENITALIA PROTEIN 7"/>
    <property type="match status" value="1"/>
</dbReference>
<feature type="region of interest" description="Disordered" evidence="1">
    <location>
        <begin position="593"/>
        <end position="612"/>
    </location>
</feature>
<comment type="caution">
    <text evidence="4">The sequence shown here is derived from an EMBL/GenBank/DDBJ whole genome shotgun (WGS) entry which is preliminary data.</text>
</comment>
<feature type="region of interest" description="Disordered" evidence="1">
    <location>
        <begin position="890"/>
        <end position="913"/>
    </location>
</feature>
<feature type="region of interest" description="Disordered" evidence="1">
    <location>
        <begin position="164"/>
        <end position="188"/>
    </location>
</feature>
<evidence type="ECO:0000313" key="4">
    <source>
        <dbReference type="EMBL" id="KAF5348029.1"/>
    </source>
</evidence>
<dbReference type="Proteomes" id="UP000559256">
    <property type="component" value="Unassembled WGS sequence"/>
</dbReference>
<dbReference type="EMBL" id="JAACJM010000088">
    <property type="protein sequence ID" value="KAF5348029.1"/>
    <property type="molecule type" value="Genomic_DNA"/>
</dbReference>
<keyword evidence="5" id="KW-1185">Reference proteome</keyword>
<dbReference type="Pfam" id="PF10373">
    <property type="entry name" value="EST1_DNA_bind"/>
    <property type="match status" value="1"/>
</dbReference>
<evidence type="ECO:0008006" key="6">
    <source>
        <dbReference type="Google" id="ProtNLM"/>
    </source>
</evidence>
<feature type="compositionally biased region" description="Low complexity" evidence="1">
    <location>
        <begin position="89"/>
        <end position="100"/>
    </location>
</feature>